<evidence type="ECO:0000256" key="1">
    <source>
        <dbReference type="SAM" id="SignalP"/>
    </source>
</evidence>
<dbReference type="RefSeq" id="WP_112351543.1">
    <property type="nucleotide sequence ID" value="NZ_LS483452.1"/>
</dbReference>
<evidence type="ECO:0000313" key="3">
    <source>
        <dbReference type="Proteomes" id="UP000250123"/>
    </source>
</evidence>
<protein>
    <submittedName>
        <fullName evidence="2">Uncharacterized protein</fullName>
    </submittedName>
</protein>
<dbReference type="AlphaFoldDB" id="A0A330LXX0"/>
<keyword evidence="1" id="KW-0732">Signal</keyword>
<name>A0A330LXX0_9GAMM</name>
<evidence type="ECO:0000313" key="2">
    <source>
        <dbReference type="EMBL" id="SQH74792.1"/>
    </source>
</evidence>
<dbReference type="EMBL" id="LS483452">
    <property type="protein sequence ID" value="SQH74792.1"/>
    <property type="molecule type" value="Genomic_DNA"/>
</dbReference>
<proteinExistence type="predicted"/>
<feature type="chain" id="PRO_5016272980" evidence="1">
    <location>
        <begin position="30"/>
        <end position="120"/>
    </location>
</feature>
<dbReference type="KEGG" id="sbk:SHEWBE_0815"/>
<gene>
    <name evidence="2" type="ORF">SHEWBE_0815</name>
</gene>
<dbReference type="OrthoDB" id="6265832at2"/>
<accession>A0A330LXX0</accession>
<organism evidence="2 3">
    <name type="scientific">Shewanella benthica</name>
    <dbReference type="NCBI Taxonomy" id="43661"/>
    <lineage>
        <taxon>Bacteria</taxon>
        <taxon>Pseudomonadati</taxon>
        <taxon>Pseudomonadota</taxon>
        <taxon>Gammaproteobacteria</taxon>
        <taxon>Alteromonadales</taxon>
        <taxon>Shewanellaceae</taxon>
        <taxon>Shewanella</taxon>
    </lineage>
</organism>
<sequence>MIFNKSGYFRPQACVFAAACLFFSTLSIASDTQSLSQKADEAREQSRELELEQLQKARDAAGETQAREKKIYKKMQPNDWEAEQRVKAEKQFIERESREAKYLREAREAASKERKIPKPI</sequence>
<feature type="signal peptide" evidence="1">
    <location>
        <begin position="1"/>
        <end position="29"/>
    </location>
</feature>
<reference evidence="3" key="1">
    <citation type="submission" date="2018-06" db="EMBL/GenBank/DDBJ databases">
        <authorList>
            <person name="Cea G.-C."/>
            <person name="William W."/>
        </authorList>
    </citation>
    <scope>NUCLEOTIDE SEQUENCE [LARGE SCALE GENOMIC DNA]</scope>
    <source>
        <strain evidence="3">DB21MT-2</strain>
    </source>
</reference>
<dbReference type="Proteomes" id="UP000250123">
    <property type="component" value="Chromosome SHEWBE"/>
</dbReference>